<dbReference type="Proteomes" id="UP000215335">
    <property type="component" value="Unassembled WGS sequence"/>
</dbReference>
<keyword evidence="3" id="KW-1185">Reference proteome</keyword>
<evidence type="ECO:0000313" key="2">
    <source>
        <dbReference type="EMBL" id="OXU25124.1"/>
    </source>
</evidence>
<organism evidence="2 3">
    <name type="scientific">Trichomalopsis sarcophagae</name>
    <dbReference type="NCBI Taxonomy" id="543379"/>
    <lineage>
        <taxon>Eukaryota</taxon>
        <taxon>Metazoa</taxon>
        <taxon>Ecdysozoa</taxon>
        <taxon>Arthropoda</taxon>
        <taxon>Hexapoda</taxon>
        <taxon>Insecta</taxon>
        <taxon>Pterygota</taxon>
        <taxon>Neoptera</taxon>
        <taxon>Endopterygota</taxon>
        <taxon>Hymenoptera</taxon>
        <taxon>Apocrita</taxon>
        <taxon>Proctotrupomorpha</taxon>
        <taxon>Chalcidoidea</taxon>
        <taxon>Pteromalidae</taxon>
        <taxon>Pteromalinae</taxon>
        <taxon>Trichomalopsis</taxon>
    </lineage>
</organism>
<evidence type="ECO:0000313" key="3">
    <source>
        <dbReference type="Proteomes" id="UP000215335"/>
    </source>
</evidence>
<name>A0A232F2Z6_9HYME</name>
<sequence length="905" mass="102792">MSTLRRLLFFGILCFGLHFANGREGKIVHERYVEAVDSNLYVNINAFWSKDNLQNLTYVVCPESSSHYQRNCTVGSRALRIACPVTLNTDQSRVIEDYLEVFPFGPTRAIIFWGDYYGPGQRTHVKCTVVDLMTCRSNYLEFPMPSKGQYDYILAKSNYVIHENSFEFMITDNSHSRYLNKYLIDANGTLISKLNPWCIARRMMDSAHPVVIDKEIKSYLYTSWSQGFHQWILAKCNGTEKLLQQVKPKFFGPLIEDVSTTHNTIGVATGSDSSILVGQFDLDGNPKLNMTLDFDFDVESVSMLNLAAGGFVFTTEGTKPDSNDRYESKLLKMLKISADKKIIGSVKRMKQIYCNNKITMQLFENEAKEHCLAILCTNVRRYNTGGTAGKQFAELEVRCYTDSDFTTDDTPLLFFGILCFGLHFTNCRVGKIVHESYIEGVDSNLYVNINAFWSKDNLQNLTYVTCPGSGSKFQRNCTVGSRAVSLACPVTLNADQSRTIEDYLEVFPFGPTRAIIFWGDYYGPGQRTHVKCTVVDLMTCRSNYLEFPMASKLPYDFILAKSNYVIHENSFEFMITDNSHSRYLNKYNINVNGTLISKLEPWCRTRQMMNSAHPVVIDKEIKSYLYTSTSEDQFFRQWILAKCNGAEKLLQQVKPNFFGPLIEDISTTHNTIGIATGSDSSILVGQFDLDGNPKLNMTLDFDFDLRSVSMLNLAAGGFVLTVEGTKHDADYRYKSKQLKMLKISADKKIIGSVKWMEQISCDNKITMQLFENEAKEHCLAALCTNVRRFNTGWTEGKQFAELEVRCYTDSDFTADDKPVTVDIVEYLKVFPFGPTRAIIFGQSLPPKILFSSNAPSSIKLLVREKNLELQVISSKEYASTLARSNHVLHDNSFEFMIRDASTRNI</sequence>
<protein>
    <recommendedName>
        <fullName evidence="4">Sema domain-containing protein</fullName>
    </recommendedName>
</protein>
<feature type="signal peptide" evidence="1">
    <location>
        <begin position="1"/>
        <end position="22"/>
    </location>
</feature>
<evidence type="ECO:0008006" key="4">
    <source>
        <dbReference type="Google" id="ProtNLM"/>
    </source>
</evidence>
<feature type="chain" id="PRO_5012827829" description="Sema domain-containing protein" evidence="1">
    <location>
        <begin position="23"/>
        <end position="905"/>
    </location>
</feature>
<dbReference type="EMBL" id="NNAY01001104">
    <property type="protein sequence ID" value="OXU25124.1"/>
    <property type="molecule type" value="Genomic_DNA"/>
</dbReference>
<comment type="caution">
    <text evidence="2">The sequence shown here is derived from an EMBL/GenBank/DDBJ whole genome shotgun (WGS) entry which is preliminary data.</text>
</comment>
<keyword evidence="1" id="KW-0732">Signal</keyword>
<gene>
    <name evidence="2" type="ORF">TSAR_002722</name>
</gene>
<dbReference type="AlphaFoldDB" id="A0A232F2Z6"/>
<dbReference type="OrthoDB" id="10274542at2759"/>
<reference evidence="2 3" key="1">
    <citation type="journal article" date="2017" name="Curr. Biol.">
        <title>The Evolution of Venom by Co-option of Single-Copy Genes.</title>
        <authorList>
            <person name="Martinson E.O."/>
            <person name="Mrinalini"/>
            <person name="Kelkar Y.D."/>
            <person name="Chang C.H."/>
            <person name="Werren J.H."/>
        </authorList>
    </citation>
    <scope>NUCLEOTIDE SEQUENCE [LARGE SCALE GENOMIC DNA]</scope>
    <source>
        <strain evidence="2 3">Alberta</strain>
        <tissue evidence="2">Whole body</tissue>
    </source>
</reference>
<evidence type="ECO:0000256" key="1">
    <source>
        <dbReference type="SAM" id="SignalP"/>
    </source>
</evidence>
<accession>A0A232F2Z6</accession>
<proteinExistence type="predicted"/>